<feature type="transmembrane region" description="Helical" evidence="1">
    <location>
        <begin position="135"/>
        <end position="154"/>
    </location>
</feature>
<keyword evidence="1" id="KW-0812">Transmembrane</keyword>
<keyword evidence="3" id="KW-1185">Reference proteome</keyword>
<dbReference type="RefSeq" id="WP_086787040.1">
    <property type="nucleotide sequence ID" value="NZ_JAGIOO010000001.1"/>
</dbReference>
<evidence type="ECO:0008006" key="4">
    <source>
        <dbReference type="Google" id="ProtNLM"/>
    </source>
</evidence>
<feature type="transmembrane region" description="Helical" evidence="1">
    <location>
        <begin position="34"/>
        <end position="54"/>
    </location>
</feature>
<comment type="caution">
    <text evidence="2">The sequence shown here is derived from an EMBL/GenBank/DDBJ whole genome shotgun (WGS) entry which is preliminary data.</text>
</comment>
<evidence type="ECO:0000256" key="1">
    <source>
        <dbReference type="SAM" id="Phobius"/>
    </source>
</evidence>
<feature type="transmembrane region" description="Helical" evidence="1">
    <location>
        <begin position="104"/>
        <end position="123"/>
    </location>
</feature>
<evidence type="ECO:0000313" key="3">
    <source>
        <dbReference type="Proteomes" id="UP001519363"/>
    </source>
</evidence>
<protein>
    <recommendedName>
        <fullName evidence="4">Transmembrane protein</fullName>
    </recommendedName>
</protein>
<reference evidence="2 3" key="1">
    <citation type="submission" date="2021-03" db="EMBL/GenBank/DDBJ databases">
        <title>Sequencing the genomes of 1000 actinobacteria strains.</title>
        <authorList>
            <person name="Klenk H.-P."/>
        </authorList>
    </citation>
    <scope>NUCLEOTIDE SEQUENCE [LARGE SCALE GENOMIC DNA]</scope>
    <source>
        <strain evidence="2 3">DSM 44580</strain>
    </source>
</reference>
<evidence type="ECO:0000313" key="2">
    <source>
        <dbReference type="EMBL" id="MBP2473699.1"/>
    </source>
</evidence>
<dbReference type="Proteomes" id="UP001519363">
    <property type="component" value="Unassembled WGS sequence"/>
</dbReference>
<proteinExistence type="predicted"/>
<feature type="transmembrane region" description="Helical" evidence="1">
    <location>
        <begin position="74"/>
        <end position="97"/>
    </location>
</feature>
<organism evidence="2 3">
    <name type="scientific">Crossiella equi</name>
    <dbReference type="NCBI Taxonomy" id="130796"/>
    <lineage>
        <taxon>Bacteria</taxon>
        <taxon>Bacillati</taxon>
        <taxon>Actinomycetota</taxon>
        <taxon>Actinomycetes</taxon>
        <taxon>Pseudonocardiales</taxon>
        <taxon>Pseudonocardiaceae</taxon>
        <taxon>Crossiella</taxon>
    </lineage>
</organism>
<accession>A0ABS5AAV2</accession>
<keyword evidence="1" id="KW-1133">Transmembrane helix</keyword>
<name>A0ABS5AAV2_9PSEU</name>
<dbReference type="EMBL" id="JAGIOO010000001">
    <property type="protein sequence ID" value="MBP2473699.1"/>
    <property type="molecule type" value="Genomic_DNA"/>
</dbReference>
<sequence length="159" mass="17332">MKDEGFDDMAEFAEELKEAERAAQRRIDPPGRNAMVIAGAVFVLLCSALLPWVGDAAGWQVVLGQTDPALKIGVLPRVFGGFAIVFGVLLTALTLSVRLWAMSWAATLGCWLGVMFGLLSVWTRQTVIDAPGPNFGLFVAILPLAVLGTQWFRLSWNRQ</sequence>
<keyword evidence="1" id="KW-0472">Membrane</keyword>
<gene>
    <name evidence="2" type="ORF">JOF53_002571</name>
</gene>